<accession>A0A7R6PGP2</accession>
<proteinExistence type="predicted"/>
<keyword evidence="4" id="KW-1185">Reference proteome</keyword>
<keyword evidence="1 3" id="KW-0808">Transferase</keyword>
<name>A0A7R6PGP2_9BACT</name>
<dbReference type="PANTHER" id="PTHR46401:SF2">
    <property type="entry name" value="GLYCOSYLTRANSFERASE WBBK-RELATED"/>
    <property type="match status" value="1"/>
</dbReference>
<evidence type="ECO:0000313" key="4">
    <source>
        <dbReference type="Proteomes" id="UP000595564"/>
    </source>
</evidence>
<evidence type="ECO:0000313" key="3">
    <source>
        <dbReference type="EMBL" id="BBB33394.1"/>
    </source>
</evidence>
<dbReference type="CDD" id="cd03801">
    <property type="entry name" value="GT4_PimA-like"/>
    <property type="match status" value="1"/>
</dbReference>
<evidence type="ECO:0000259" key="2">
    <source>
        <dbReference type="Pfam" id="PF00534"/>
    </source>
</evidence>
<dbReference type="Pfam" id="PF00534">
    <property type="entry name" value="Glycos_transf_1"/>
    <property type="match status" value="1"/>
</dbReference>
<dbReference type="Gene3D" id="3.40.50.2000">
    <property type="entry name" value="Glycogen Phosphorylase B"/>
    <property type="match status" value="2"/>
</dbReference>
<protein>
    <submittedName>
        <fullName evidence="3">Glycosyl transferase group 1</fullName>
    </submittedName>
</protein>
<dbReference type="KEGG" id="thyd:TTHT_1943"/>
<sequence length="365" mass="42078">MFKIPGGDTNQIVETAKFLKEYGVDVDISTELKPDLKGYDLVHLYNLTSVPDVYIQALNARKQGKPVIITPIYINWREVERFGSYGIRRILANILPYSAFQELKIGVKAIKNREFNKKLLLLFIKGYIGLIKKTLNLADFIVPNSHMEMDAIKKDLKISKIPYSIVYNGIDTEVFDYEKTKIDNDIAVKLKDSIISVSRVAMMKNQINLVKAVNGLPFKLFIIGSSSPNQRFYYEKLKKIAGENVFFLGFVDRNELPQYFKAAKVHVLPSWFETTGLVSLEAAAMKCNVVITKKGYQYEYFKDYAFYCEPDDVNSIRNAILKAFNSPFNEEFCNFVVNNYSRKENTLKLLKIYENFIEREKESGR</sequence>
<dbReference type="SUPFAM" id="SSF53756">
    <property type="entry name" value="UDP-Glycosyltransferase/glycogen phosphorylase"/>
    <property type="match status" value="1"/>
</dbReference>
<dbReference type="PANTHER" id="PTHR46401">
    <property type="entry name" value="GLYCOSYLTRANSFERASE WBBK-RELATED"/>
    <property type="match status" value="1"/>
</dbReference>
<evidence type="ECO:0000256" key="1">
    <source>
        <dbReference type="ARBA" id="ARBA00022679"/>
    </source>
</evidence>
<dbReference type="AlphaFoldDB" id="A0A7R6PGP2"/>
<dbReference type="EMBL" id="AP017470">
    <property type="protein sequence ID" value="BBB33394.1"/>
    <property type="molecule type" value="Genomic_DNA"/>
</dbReference>
<gene>
    <name evidence="3" type="ORF">TTHT_1943</name>
</gene>
<reference evidence="3 4" key="1">
    <citation type="journal article" date="2012" name="Extremophiles">
        <title>Thermotomaculum hydrothermale gen. nov., sp. nov., a novel heterotrophic thermophile within the phylum Acidobacteria from a deep-sea hydrothermal vent chimney in the Southern Okinawa Trough.</title>
        <authorList>
            <person name="Izumi H."/>
            <person name="Nunoura T."/>
            <person name="Miyazaki M."/>
            <person name="Mino S."/>
            <person name="Toki T."/>
            <person name="Takai K."/>
            <person name="Sako Y."/>
            <person name="Sawabe T."/>
            <person name="Nakagawa S."/>
        </authorList>
    </citation>
    <scope>NUCLEOTIDE SEQUENCE [LARGE SCALE GENOMIC DNA]</scope>
    <source>
        <strain evidence="3 4">AC55</strain>
    </source>
</reference>
<feature type="domain" description="Glycosyl transferase family 1" evidence="2">
    <location>
        <begin position="191"/>
        <end position="327"/>
    </location>
</feature>
<dbReference type="Proteomes" id="UP000595564">
    <property type="component" value="Chromosome"/>
</dbReference>
<dbReference type="GO" id="GO:0009103">
    <property type="term" value="P:lipopolysaccharide biosynthetic process"/>
    <property type="evidence" value="ECO:0007669"/>
    <property type="project" value="TreeGrafter"/>
</dbReference>
<dbReference type="GO" id="GO:0016757">
    <property type="term" value="F:glycosyltransferase activity"/>
    <property type="evidence" value="ECO:0007669"/>
    <property type="project" value="InterPro"/>
</dbReference>
<organism evidence="3 4">
    <name type="scientific">Thermotomaculum hydrothermale</name>
    <dbReference type="NCBI Taxonomy" id="981385"/>
    <lineage>
        <taxon>Bacteria</taxon>
        <taxon>Pseudomonadati</taxon>
        <taxon>Acidobacteriota</taxon>
        <taxon>Holophagae</taxon>
        <taxon>Thermotomaculales</taxon>
        <taxon>Thermotomaculaceae</taxon>
        <taxon>Thermotomaculum</taxon>
    </lineage>
</organism>
<dbReference type="InterPro" id="IPR001296">
    <property type="entry name" value="Glyco_trans_1"/>
</dbReference>